<protein>
    <recommendedName>
        <fullName evidence="2 14">D-aminoacyl-tRNA deacylase</fullName>
        <ecNumber evidence="2 14">3.1.1.96</ecNumber>
    </recommendedName>
</protein>
<evidence type="ECO:0000256" key="5">
    <source>
        <dbReference type="ARBA" id="ARBA00022723"/>
    </source>
</evidence>
<dbReference type="Pfam" id="PF02580">
    <property type="entry name" value="Tyr_Deacylase"/>
    <property type="match status" value="1"/>
</dbReference>
<evidence type="ECO:0000256" key="4">
    <source>
        <dbReference type="ARBA" id="ARBA00022517"/>
    </source>
</evidence>
<dbReference type="InterPro" id="IPR030378">
    <property type="entry name" value="G_CP_dom"/>
</dbReference>
<dbReference type="EC" id="3.1.1.96" evidence="2 14"/>
<keyword evidence="3 14" id="KW-0963">Cytoplasm</keyword>
<evidence type="ECO:0000256" key="10">
    <source>
        <dbReference type="ARBA" id="ARBA00022884"/>
    </source>
</evidence>
<dbReference type="InterPro" id="IPR003732">
    <property type="entry name" value="Daa-tRNA_deacyls_DTD"/>
</dbReference>
<evidence type="ECO:0000256" key="12">
    <source>
        <dbReference type="ARBA" id="ARBA00047676"/>
    </source>
</evidence>
<dbReference type="GO" id="GO:0051499">
    <property type="term" value="F:D-aminoacyl-tRNA deacylase activity"/>
    <property type="evidence" value="ECO:0007669"/>
    <property type="project" value="UniProtKB-EC"/>
</dbReference>
<dbReference type="GO" id="GO:0005525">
    <property type="term" value="F:GTP binding"/>
    <property type="evidence" value="ECO:0007669"/>
    <property type="project" value="UniProtKB-KW"/>
</dbReference>
<dbReference type="InterPro" id="IPR023509">
    <property type="entry name" value="DTD-like_sf"/>
</dbReference>
<dbReference type="NCBIfam" id="TIGR00157">
    <property type="entry name" value="ribosome small subunit-dependent GTPase A"/>
    <property type="match status" value="1"/>
</dbReference>
<dbReference type="AlphaFoldDB" id="A0A7R8ZWY9"/>
<evidence type="ECO:0000256" key="6">
    <source>
        <dbReference type="ARBA" id="ARBA00022730"/>
    </source>
</evidence>
<dbReference type="Pfam" id="PF03193">
    <property type="entry name" value="RsgA_GTPase"/>
    <property type="match status" value="1"/>
</dbReference>
<keyword evidence="9" id="KW-0862">Zinc</keyword>
<dbReference type="OrthoDB" id="442158at2759"/>
<keyword evidence="7" id="KW-0547">Nucleotide-binding</keyword>
<keyword evidence="8 14" id="KW-0378">Hydrolase</keyword>
<dbReference type="PROSITE" id="PS51721">
    <property type="entry name" value="G_CP"/>
    <property type="match status" value="1"/>
</dbReference>
<evidence type="ECO:0000256" key="7">
    <source>
        <dbReference type="ARBA" id="ARBA00022741"/>
    </source>
</evidence>
<dbReference type="CDD" id="cd04466">
    <property type="entry name" value="S1_YloQ_GTPase"/>
    <property type="match status" value="1"/>
</dbReference>
<dbReference type="SUPFAM" id="SSF52540">
    <property type="entry name" value="P-loop containing nucleoside triphosphate hydrolases"/>
    <property type="match status" value="1"/>
</dbReference>
<accession>A0A7R8ZWY9</accession>
<evidence type="ECO:0000256" key="2">
    <source>
        <dbReference type="ARBA" id="ARBA00013056"/>
    </source>
</evidence>
<dbReference type="FunFam" id="3.50.80.10:FF:000001">
    <property type="entry name" value="D-aminoacyl-tRNA deacylase"/>
    <property type="match status" value="1"/>
</dbReference>
<evidence type="ECO:0000313" key="15">
    <source>
        <dbReference type="EMBL" id="CAD7234824.1"/>
    </source>
</evidence>
<comment type="similarity">
    <text evidence="1 14">Belongs to the DTD family.</text>
</comment>
<dbReference type="Gene3D" id="3.40.50.300">
    <property type="entry name" value="P-loop containing nucleotide triphosphate hydrolases"/>
    <property type="match status" value="1"/>
</dbReference>
<reference evidence="15" key="1">
    <citation type="submission" date="2020-11" db="EMBL/GenBank/DDBJ databases">
        <authorList>
            <person name="Tran Van P."/>
        </authorList>
    </citation>
    <scope>NUCLEOTIDE SEQUENCE</scope>
</reference>
<keyword evidence="5" id="KW-0479">Metal-binding</keyword>
<dbReference type="Gene3D" id="3.50.80.10">
    <property type="entry name" value="D-tyrosyl-tRNA(Tyr) deacylase"/>
    <property type="match status" value="1"/>
</dbReference>
<dbReference type="GO" id="GO:0003924">
    <property type="term" value="F:GTPase activity"/>
    <property type="evidence" value="ECO:0007669"/>
    <property type="project" value="InterPro"/>
</dbReference>
<dbReference type="GO" id="GO:0000049">
    <property type="term" value="F:tRNA binding"/>
    <property type="evidence" value="ECO:0007669"/>
    <property type="project" value="UniProtKB-KW"/>
</dbReference>
<dbReference type="InterPro" id="IPR031944">
    <property type="entry name" value="RsgA_N"/>
</dbReference>
<dbReference type="PANTHER" id="PTHR32120">
    <property type="entry name" value="SMALL RIBOSOMAL SUBUNIT BIOGENESIS GTPASE RSGA"/>
    <property type="match status" value="1"/>
</dbReference>
<dbReference type="GO" id="GO:0005737">
    <property type="term" value="C:cytoplasm"/>
    <property type="evidence" value="ECO:0007669"/>
    <property type="project" value="UniProtKB-SubCell"/>
</dbReference>
<dbReference type="PROSITE" id="PS50936">
    <property type="entry name" value="ENGC_GTPASE"/>
    <property type="match status" value="1"/>
</dbReference>
<evidence type="ECO:0000256" key="8">
    <source>
        <dbReference type="ARBA" id="ARBA00022801"/>
    </source>
</evidence>
<dbReference type="InterPro" id="IPR010914">
    <property type="entry name" value="RsgA_GTPase_dom"/>
</dbReference>
<evidence type="ECO:0000256" key="9">
    <source>
        <dbReference type="ARBA" id="ARBA00022833"/>
    </source>
</evidence>
<dbReference type="Gene3D" id="2.40.50.140">
    <property type="entry name" value="Nucleic acid-binding proteins"/>
    <property type="match status" value="1"/>
</dbReference>
<dbReference type="GO" id="GO:0046872">
    <property type="term" value="F:metal ion binding"/>
    <property type="evidence" value="ECO:0007669"/>
    <property type="project" value="UniProtKB-KW"/>
</dbReference>
<keyword evidence="11" id="KW-0342">GTP-binding</keyword>
<dbReference type="Gene3D" id="1.10.40.50">
    <property type="entry name" value="Probable gtpase engc, domain 3"/>
    <property type="match status" value="1"/>
</dbReference>
<dbReference type="GO" id="GO:0042254">
    <property type="term" value="P:ribosome biogenesis"/>
    <property type="evidence" value="ECO:0007669"/>
    <property type="project" value="UniProtKB-KW"/>
</dbReference>
<evidence type="ECO:0000256" key="11">
    <source>
        <dbReference type="ARBA" id="ARBA00023134"/>
    </source>
</evidence>
<proteinExistence type="inferred from homology"/>
<sequence length="455" mass="51189">MKGIVYKSTGSWYTVKAESGTFYECRIKGKFRLQGIKSTNPIAVGDEVDFELDTTSDVENGLIHAIRDRKNYIVRKSVNLSKQTHIIASNIDIVFLLVTINNPPTTTSFIDRFLVTAEAYGIEAVLIFNKIDTFTEDTSDEQLYLQYVYSQIGYKCLRVSALENKGIDELKALMTNKTSMFSGHSGVGKSTLVNALEPGLNLKTKKISDSHSQGQHTTTFAEMFDLSFGNAKIIDTPGIRGFGVVDMDKQEIGDYFPEFFALKEQCKFNNCLHKDEPKCAVKDALEKDEIAWSRYKSYTQILEGDDEHYRNDIYGEDRAENNEVVAQIQKGLLVLVGIEDTDSIEDINWLTSKIVNLRIFEDENHIMNLSLKDINGEMIIVSQFTLHAATKKGNRPSYIKAAKPDVAIPLYETFVRQMELELGKKVQTGQFGADMKVSLVNDGPVTIIIDSKNKE</sequence>
<name>A0A7R8ZWY9_9CRUS</name>
<dbReference type="HAMAP" id="MF_00518">
    <property type="entry name" value="Deacylase_Dtd"/>
    <property type="match status" value="1"/>
</dbReference>
<dbReference type="InterPro" id="IPR012340">
    <property type="entry name" value="NA-bd_OB-fold"/>
</dbReference>
<dbReference type="InterPro" id="IPR004881">
    <property type="entry name" value="Ribosome_biogen_GTPase_RsgA"/>
</dbReference>
<dbReference type="GO" id="GO:0019843">
    <property type="term" value="F:rRNA binding"/>
    <property type="evidence" value="ECO:0007669"/>
    <property type="project" value="UniProtKB-KW"/>
</dbReference>
<dbReference type="SUPFAM" id="SSF69500">
    <property type="entry name" value="DTD-like"/>
    <property type="match status" value="1"/>
</dbReference>
<dbReference type="InterPro" id="IPR027417">
    <property type="entry name" value="P-loop_NTPase"/>
</dbReference>
<dbReference type="EMBL" id="OB670010">
    <property type="protein sequence ID" value="CAD7234824.1"/>
    <property type="molecule type" value="Genomic_DNA"/>
</dbReference>
<dbReference type="Pfam" id="PF16745">
    <property type="entry name" value="RsgA_N"/>
    <property type="match status" value="1"/>
</dbReference>
<evidence type="ECO:0000256" key="14">
    <source>
        <dbReference type="RuleBase" id="RU003470"/>
    </source>
</evidence>
<comment type="catalytic activity">
    <reaction evidence="12">
        <text>glycyl-tRNA(Ala) + H2O = tRNA(Ala) + glycine + H(+)</text>
        <dbReference type="Rhea" id="RHEA:53744"/>
        <dbReference type="Rhea" id="RHEA-COMP:9657"/>
        <dbReference type="Rhea" id="RHEA-COMP:13640"/>
        <dbReference type="ChEBI" id="CHEBI:15377"/>
        <dbReference type="ChEBI" id="CHEBI:15378"/>
        <dbReference type="ChEBI" id="CHEBI:57305"/>
        <dbReference type="ChEBI" id="CHEBI:78442"/>
        <dbReference type="ChEBI" id="CHEBI:78522"/>
        <dbReference type="EC" id="3.1.1.96"/>
    </reaction>
</comment>
<dbReference type="CDD" id="cd01854">
    <property type="entry name" value="YjeQ_EngC"/>
    <property type="match status" value="1"/>
</dbReference>
<keyword evidence="10 14" id="KW-0694">RNA-binding</keyword>
<keyword evidence="4" id="KW-0690">Ribosome biogenesis</keyword>
<dbReference type="NCBIfam" id="TIGR00256">
    <property type="entry name" value="D-aminoacyl-tRNA deacylase"/>
    <property type="match status" value="1"/>
</dbReference>
<evidence type="ECO:0000256" key="1">
    <source>
        <dbReference type="ARBA" id="ARBA00009673"/>
    </source>
</evidence>
<evidence type="ECO:0000256" key="3">
    <source>
        <dbReference type="ARBA" id="ARBA00022490"/>
    </source>
</evidence>
<dbReference type="PANTHER" id="PTHR32120:SF11">
    <property type="entry name" value="SMALL RIBOSOMAL SUBUNIT BIOGENESIS GTPASE RSGA 1, MITOCHONDRIAL-RELATED"/>
    <property type="match status" value="1"/>
</dbReference>
<organism evidence="15">
    <name type="scientific">Cyprideis torosa</name>
    <dbReference type="NCBI Taxonomy" id="163714"/>
    <lineage>
        <taxon>Eukaryota</taxon>
        <taxon>Metazoa</taxon>
        <taxon>Ecdysozoa</taxon>
        <taxon>Arthropoda</taxon>
        <taxon>Crustacea</taxon>
        <taxon>Oligostraca</taxon>
        <taxon>Ostracoda</taxon>
        <taxon>Podocopa</taxon>
        <taxon>Podocopida</taxon>
        <taxon>Cytherocopina</taxon>
        <taxon>Cytheroidea</taxon>
        <taxon>Cytherideidae</taxon>
        <taxon>Cyprideis</taxon>
    </lineage>
</organism>
<comment type="subcellular location">
    <subcellularLocation>
        <location evidence="14">Cytoplasm</location>
    </subcellularLocation>
</comment>
<gene>
    <name evidence="15" type="ORF">CTOB1V02_LOCUS12640</name>
</gene>
<comment type="catalytic activity">
    <reaction evidence="13">
        <text>a D-aminoacyl-tRNA + H2O = a tRNA + a D-alpha-amino acid + H(+)</text>
        <dbReference type="Rhea" id="RHEA:13953"/>
        <dbReference type="Rhea" id="RHEA-COMP:10123"/>
        <dbReference type="Rhea" id="RHEA-COMP:10124"/>
        <dbReference type="ChEBI" id="CHEBI:15377"/>
        <dbReference type="ChEBI" id="CHEBI:15378"/>
        <dbReference type="ChEBI" id="CHEBI:59871"/>
        <dbReference type="ChEBI" id="CHEBI:78442"/>
        <dbReference type="ChEBI" id="CHEBI:79333"/>
        <dbReference type="EC" id="3.1.1.96"/>
    </reaction>
</comment>
<evidence type="ECO:0000256" key="13">
    <source>
        <dbReference type="ARBA" id="ARBA00048018"/>
    </source>
</evidence>
<dbReference type="SUPFAM" id="SSF50249">
    <property type="entry name" value="Nucleic acid-binding proteins"/>
    <property type="match status" value="1"/>
</dbReference>
<keyword evidence="6" id="KW-0699">rRNA-binding</keyword>
<keyword evidence="14" id="KW-0820">tRNA-binding</keyword>
<dbReference type="HAMAP" id="MF_01820">
    <property type="entry name" value="GTPase_RsgA"/>
    <property type="match status" value="1"/>
</dbReference>